<reference evidence="2 3" key="1">
    <citation type="submission" date="2024-04" db="EMBL/GenBank/DDBJ databases">
        <title>Phyllosticta paracitricarpa is synonymous to the EU quarantine fungus P. citricarpa based on phylogenomic analyses.</title>
        <authorList>
            <consortium name="Lawrence Berkeley National Laboratory"/>
            <person name="Van Ingen-Buijs V.A."/>
            <person name="Van Westerhoven A.C."/>
            <person name="Haridas S."/>
            <person name="Skiadas P."/>
            <person name="Martin F."/>
            <person name="Groenewald J.Z."/>
            <person name="Crous P.W."/>
            <person name="Seidl M.F."/>
        </authorList>
    </citation>
    <scope>NUCLEOTIDE SEQUENCE [LARGE SCALE GENOMIC DNA]</scope>
    <source>
        <strain evidence="2 3">CBS 122670</strain>
    </source>
</reference>
<gene>
    <name evidence="2" type="ORF">IWX46DRAFT_269166</name>
</gene>
<evidence type="ECO:0000256" key="1">
    <source>
        <dbReference type="SAM" id="MobiDB-lite"/>
    </source>
</evidence>
<keyword evidence="3" id="KW-1185">Reference proteome</keyword>
<dbReference type="Proteomes" id="UP001365128">
    <property type="component" value="Unassembled WGS sequence"/>
</dbReference>
<dbReference type="EMBL" id="JBBPDW010000037">
    <property type="protein sequence ID" value="KAK7536506.1"/>
    <property type="molecule type" value="Genomic_DNA"/>
</dbReference>
<protein>
    <submittedName>
        <fullName evidence="2">Uncharacterized protein</fullName>
    </submittedName>
</protein>
<organism evidence="2 3">
    <name type="scientific">Phyllosticta citricarpa</name>
    <dbReference type="NCBI Taxonomy" id="55181"/>
    <lineage>
        <taxon>Eukaryota</taxon>
        <taxon>Fungi</taxon>
        <taxon>Dikarya</taxon>
        <taxon>Ascomycota</taxon>
        <taxon>Pezizomycotina</taxon>
        <taxon>Dothideomycetes</taxon>
        <taxon>Dothideomycetes incertae sedis</taxon>
        <taxon>Botryosphaeriales</taxon>
        <taxon>Phyllostictaceae</taxon>
        <taxon>Phyllosticta</taxon>
    </lineage>
</organism>
<proteinExistence type="predicted"/>
<accession>A0ABR1LPR9</accession>
<sequence>MCIKHVRPEVSPVPTCPSCHRHSFALDLAHASRLRPEKLRAVFVIRAVNARLAAVAETNHLPRPRPRIASPRLRPALALASRLWPEKLRAVFVVRAVKTSLAARHICSRSHRKQTGFPVRVNFSLTSHSGTGVPEAAPPPPYRAHSASP</sequence>
<comment type="caution">
    <text evidence="2">The sequence shown here is derived from an EMBL/GenBank/DDBJ whole genome shotgun (WGS) entry which is preliminary data.</text>
</comment>
<feature type="region of interest" description="Disordered" evidence="1">
    <location>
        <begin position="128"/>
        <end position="149"/>
    </location>
</feature>
<name>A0ABR1LPR9_9PEZI</name>
<evidence type="ECO:0000313" key="2">
    <source>
        <dbReference type="EMBL" id="KAK7536506.1"/>
    </source>
</evidence>
<evidence type="ECO:0000313" key="3">
    <source>
        <dbReference type="Proteomes" id="UP001365128"/>
    </source>
</evidence>